<dbReference type="SUPFAM" id="SSF53756">
    <property type="entry name" value="UDP-Glycosyltransferase/glycogen phosphorylase"/>
    <property type="match status" value="1"/>
</dbReference>
<dbReference type="CDD" id="cd03784">
    <property type="entry name" value="GT1_Gtf-like"/>
    <property type="match status" value="1"/>
</dbReference>
<keyword evidence="3" id="KW-0328">Glycosyltransferase</keyword>
<dbReference type="PROSITE" id="PS00375">
    <property type="entry name" value="UDPGT"/>
    <property type="match status" value="1"/>
</dbReference>
<dbReference type="FunFam" id="3.40.50.2000:FF:000047">
    <property type="entry name" value="Glycosyltransferase"/>
    <property type="match status" value="1"/>
</dbReference>
<name>M8BL54_AEGTA</name>
<evidence type="ECO:0000256" key="3">
    <source>
        <dbReference type="RuleBase" id="RU003718"/>
    </source>
</evidence>
<evidence type="ECO:0000256" key="4">
    <source>
        <dbReference type="RuleBase" id="RU362057"/>
    </source>
</evidence>
<dbReference type="GO" id="GO:0035251">
    <property type="term" value="F:UDP-glucosyltransferase activity"/>
    <property type="evidence" value="ECO:0007669"/>
    <property type="project" value="TreeGrafter"/>
</dbReference>
<dbReference type="PANTHER" id="PTHR48047">
    <property type="entry name" value="GLYCOSYLTRANSFERASE"/>
    <property type="match status" value="1"/>
</dbReference>
<dbReference type="PANTHER" id="PTHR48047:SF68">
    <property type="entry name" value="GLYCOSYLTRANSFERASE"/>
    <property type="match status" value="1"/>
</dbReference>
<dbReference type="InterPro" id="IPR002213">
    <property type="entry name" value="UDP_glucos_trans"/>
</dbReference>
<keyword evidence="2 3" id="KW-0808">Transferase</keyword>
<reference evidence="5" key="1">
    <citation type="submission" date="2015-06" db="UniProtKB">
        <authorList>
            <consortium name="EnsemblPlants"/>
        </authorList>
    </citation>
    <scope>IDENTIFICATION</scope>
</reference>
<proteinExistence type="inferred from homology"/>
<evidence type="ECO:0000256" key="2">
    <source>
        <dbReference type="ARBA" id="ARBA00022679"/>
    </source>
</evidence>
<evidence type="ECO:0000313" key="5">
    <source>
        <dbReference type="EnsemblPlants" id="EMT22553"/>
    </source>
</evidence>
<dbReference type="Pfam" id="PF00201">
    <property type="entry name" value="UDPGT"/>
    <property type="match status" value="1"/>
</dbReference>
<dbReference type="AlphaFoldDB" id="M8BL54"/>
<accession>M8BL54</accession>
<dbReference type="EC" id="2.4.1.-" evidence="4"/>
<dbReference type="InterPro" id="IPR035595">
    <property type="entry name" value="UDP_glycos_trans_CS"/>
</dbReference>
<comment type="similarity">
    <text evidence="1 3">Belongs to the UDP-glycosyltransferase family.</text>
</comment>
<sequence length="533" mass="58757">MSKHMQAAKQSLSSACLSAYIAAKQQQLHGLSMFTLSMYERRTTRLGPYMLPNTPFVFVPLMFQGHVIPAVGTALLLATHCVLASVVATPYNAARIRPTIDFARKSGLPIRLVEFPLDCVAEGLPEGADDVDKIPLGLEVNYFRALTLLTHLRTHPPYPTCIVSDFYHAWTVQVAANLKVSRLCFFSMCAFCVLCQHNVERYNSYEGVADDNEPVVGPGVERRIEVTRAQAPGILRALWFEKIADEIELALVEADGIVMNSFMEMEPEYVTGYAAARKMEVWTTGPVSLYHQHAATLANRGNTTTAIDTDESLRWLDDKEPSTVVYFSFGSIVHADPKQVVELGLGLEASGHPFVWFLKNPDQYGEDVCEFLWDLEERVAGRGMLIRGWSPQVLILNHAAVGGFVTHCGWNSTLEAIAAGLPVMTWPHFSDQFLNEKLAVEVLGIGVSVRIKEPLMWVAKKKIVVGREVVEATVRSIMDGGGKGKERRRKALSLSEKARTAVQKGGSSLGNLLDLIKHFEVDAGGCPAVQKDA</sequence>
<dbReference type="Gene3D" id="3.40.50.2000">
    <property type="entry name" value="Glycogen Phosphorylase B"/>
    <property type="match status" value="2"/>
</dbReference>
<dbReference type="EnsemblPlants" id="EMT22553">
    <property type="protein sequence ID" value="EMT22553"/>
    <property type="gene ID" value="F775_17609"/>
</dbReference>
<evidence type="ECO:0000256" key="1">
    <source>
        <dbReference type="ARBA" id="ARBA00009995"/>
    </source>
</evidence>
<organism evidence="5">
    <name type="scientific">Aegilops tauschii</name>
    <name type="common">Tausch's goatgrass</name>
    <name type="synonym">Aegilops squarrosa</name>
    <dbReference type="NCBI Taxonomy" id="37682"/>
    <lineage>
        <taxon>Eukaryota</taxon>
        <taxon>Viridiplantae</taxon>
        <taxon>Streptophyta</taxon>
        <taxon>Embryophyta</taxon>
        <taxon>Tracheophyta</taxon>
        <taxon>Spermatophyta</taxon>
        <taxon>Magnoliopsida</taxon>
        <taxon>Liliopsida</taxon>
        <taxon>Poales</taxon>
        <taxon>Poaceae</taxon>
        <taxon>BOP clade</taxon>
        <taxon>Pooideae</taxon>
        <taxon>Triticodae</taxon>
        <taxon>Triticeae</taxon>
        <taxon>Triticinae</taxon>
        <taxon>Aegilops</taxon>
    </lineage>
</organism>
<protein>
    <recommendedName>
        <fullName evidence="4">Glycosyltransferase</fullName>
        <ecNumber evidence="4">2.4.1.-</ecNumber>
    </recommendedName>
</protein>